<evidence type="ECO:0000313" key="2">
    <source>
        <dbReference type="EMBL" id="MDQ0585743.1"/>
    </source>
</evidence>
<keyword evidence="3" id="KW-1185">Reference proteome</keyword>
<organism evidence="2 3">
    <name type="scientific">Streptomyces rishiriensis</name>
    <dbReference type="NCBI Taxonomy" id="68264"/>
    <lineage>
        <taxon>Bacteria</taxon>
        <taxon>Bacillati</taxon>
        <taxon>Actinomycetota</taxon>
        <taxon>Actinomycetes</taxon>
        <taxon>Kitasatosporales</taxon>
        <taxon>Streptomycetaceae</taxon>
        <taxon>Streptomyces</taxon>
    </lineage>
</organism>
<gene>
    <name evidence="2" type="ORF">QF030_007921</name>
</gene>
<dbReference type="EMBL" id="JAUSWV010000002">
    <property type="protein sequence ID" value="MDQ0585743.1"/>
    <property type="molecule type" value="Genomic_DNA"/>
</dbReference>
<dbReference type="Proteomes" id="UP001230654">
    <property type="component" value="Unassembled WGS sequence"/>
</dbReference>
<proteinExistence type="predicted"/>
<reference evidence="2 3" key="1">
    <citation type="submission" date="2023-07" db="EMBL/GenBank/DDBJ databases">
        <title>Comparative genomics of wheat-associated soil bacteria to identify genetic determinants of phenazine resistance.</title>
        <authorList>
            <person name="Mouncey N."/>
        </authorList>
    </citation>
    <scope>NUCLEOTIDE SEQUENCE [LARGE SCALE GENOMIC DNA]</scope>
    <source>
        <strain evidence="2 3">B2I6</strain>
    </source>
</reference>
<protein>
    <submittedName>
        <fullName evidence="2">Uncharacterized protein</fullName>
    </submittedName>
</protein>
<name>A0ABU0P464_STRRH</name>
<comment type="caution">
    <text evidence="2">The sequence shown here is derived from an EMBL/GenBank/DDBJ whole genome shotgun (WGS) entry which is preliminary data.</text>
</comment>
<evidence type="ECO:0000256" key="1">
    <source>
        <dbReference type="SAM" id="MobiDB-lite"/>
    </source>
</evidence>
<feature type="region of interest" description="Disordered" evidence="1">
    <location>
        <begin position="106"/>
        <end position="125"/>
    </location>
</feature>
<sequence length="190" mass="18816">MAEMISLRSSGIAAGMRALLADASRHTGRTSWKFSVSVGKPGSSTGASGRECLTNIFWPAVVFTPGDQTQRGEKMKKKNAAVVFGVAVAGTLLTVSMQGSAQASAPQQADASLSTQAAGEGAPVTPQAAAGARAAAAAGRAAARASVHARAAAGSVAHQASEVANNFSLFSAPAKVSADGASAAATAFDR</sequence>
<evidence type="ECO:0000313" key="3">
    <source>
        <dbReference type="Proteomes" id="UP001230654"/>
    </source>
</evidence>
<accession>A0ABU0P464</accession>
<dbReference type="RefSeq" id="WP_307167404.1">
    <property type="nucleotide sequence ID" value="NZ_JAUSWV010000002.1"/>
</dbReference>